<dbReference type="AlphaFoldDB" id="A0AAN8QBS7"/>
<accession>A0AAN8QBS7</accession>
<evidence type="ECO:0000313" key="2">
    <source>
        <dbReference type="EMBL" id="KAK6283316.1"/>
    </source>
</evidence>
<keyword evidence="3" id="KW-1185">Reference proteome</keyword>
<organism evidence="2 3">
    <name type="scientific">Coregonus suidteri</name>
    <dbReference type="NCBI Taxonomy" id="861788"/>
    <lineage>
        <taxon>Eukaryota</taxon>
        <taxon>Metazoa</taxon>
        <taxon>Chordata</taxon>
        <taxon>Craniata</taxon>
        <taxon>Vertebrata</taxon>
        <taxon>Euteleostomi</taxon>
        <taxon>Actinopterygii</taxon>
        <taxon>Neopterygii</taxon>
        <taxon>Teleostei</taxon>
        <taxon>Protacanthopterygii</taxon>
        <taxon>Salmoniformes</taxon>
        <taxon>Salmonidae</taxon>
        <taxon>Coregoninae</taxon>
        <taxon>Coregonus</taxon>
    </lineage>
</organism>
<feature type="region of interest" description="Disordered" evidence="1">
    <location>
        <begin position="1"/>
        <end position="22"/>
    </location>
</feature>
<sequence>MSRRQIRNTKPTSKHPCWAKDVRGGSGVSHCRPAGQDNSVGLFSSQFNLRALLAWETYVTIAKASEVDNNQK</sequence>
<dbReference type="Proteomes" id="UP001356427">
    <property type="component" value="Unassembled WGS sequence"/>
</dbReference>
<evidence type="ECO:0000313" key="3">
    <source>
        <dbReference type="Proteomes" id="UP001356427"/>
    </source>
</evidence>
<reference evidence="2 3" key="1">
    <citation type="submission" date="2021-04" db="EMBL/GenBank/DDBJ databases">
        <authorList>
            <person name="De Guttry C."/>
            <person name="Zahm M."/>
            <person name="Klopp C."/>
            <person name="Cabau C."/>
            <person name="Louis A."/>
            <person name="Berthelot C."/>
            <person name="Parey E."/>
            <person name="Roest Crollius H."/>
            <person name="Montfort J."/>
            <person name="Robinson-Rechavi M."/>
            <person name="Bucao C."/>
            <person name="Bouchez O."/>
            <person name="Gislard M."/>
            <person name="Lluch J."/>
            <person name="Milhes M."/>
            <person name="Lampietro C."/>
            <person name="Lopez Roques C."/>
            <person name="Donnadieu C."/>
            <person name="Braasch I."/>
            <person name="Desvignes T."/>
            <person name="Postlethwait J."/>
            <person name="Bobe J."/>
            <person name="Wedekind C."/>
            <person name="Guiguen Y."/>
        </authorList>
    </citation>
    <scope>NUCLEOTIDE SEQUENCE [LARGE SCALE GENOMIC DNA]</scope>
    <source>
        <strain evidence="2">Cs_M1</strain>
        <tissue evidence="2">Blood</tissue>
    </source>
</reference>
<comment type="caution">
    <text evidence="2">The sequence shown here is derived from an EMBL/GenBank/DDBJ whole genome shotgun (WGS) entry which is preliminary data.</text>
</comment>
<protein>
    <submittedName>
        <fullName evidence="2">Uncharacterized protein</fullName>
    </submittedName>
</protein>
<evidence type="ECO:0000256" key="1">
    <source>
        <dbReference type="SAM" id="MobiDB-lite"/>
    </source>
</evidence>
<dbReference type="EMBL" id="JAGTTL010001100">
    <property type="protein sequence ID" value="KAK6283316.1"/>
    <property type="molecule type" value="Genomic_DNA"/>
</dbReference>
<proteinExistence type="predicted"/>
<name>A0AAN8QBS7_9TELE</name>
<gene>
    <name evidence="2" type="ORF">J4Q44_G00390930</name>
</gene>